<organism evidence="1 2">
    <name type="scientific">Theobroma cacao</name>
    <name type="common">Cacao</name>
    <name type="synonym">Cocoa</name>
    <dbReference type="NCBI Taxonomy" id="3641"/>
    <lineage>
        <taxon>Eukaryota</taxon>
        <taxon>Viridiplantae</taxon>
        <taxon>Streptophyta</taxon>
        <taxon>Embryophyta</taxon>
        <taxon>Tracheophyta</taxon>
        <taxon>Spermatophyta</taxon>
        <taxon>Magnoliopsida</taxon>
        <taxon>eudicotyledons</taxon>
        <taxon>Gunneridae</taxon>
        <taxon>Pentapetalae</taxon>
        <taxon>rosids</taxon>
        <taxon>malvids</taxon>
        <taxon>Malvales</taxon>
        <taxon>Malvaceae</taxon>
        <taxon>Byttnerioideae</taxon>
        <taxon>Theobroma</taxon>
    </lineage>
</organism>
<name>A0A061DN49_THECC</name>
<gene>
    <name evidence="1" type="ORF">TCM_003673</name>
</gene>
<protein>
    <submittedName>
        <fullName evidence="1">Uncharacterized protein</fullName>
    </submittedName>
</protein>
<keyword evidence="2" id="KW-1185">Reference proteome</keyword>
<dbReference type="InParanoid" id="A0A061DN49"/>
<dbReference type="EMBL" id="CM001879">
    <property type="protein sequence ID" value="EOX94199.1"/>
    <property type="molecule type" value="Genomic_DNA"/>
</dbReference>
<proteinExistence type="predicted"/>
<dbReference type="HOGENOM" id="CLU_197863_0_0_1"/>
<reference evidence="1 2" key="1">
    <citation type="journal article" date="2013" name="Genome Biol.">
        <title>The genome sequence of the most widely cultivated cacao type and its use to identify candidate genes regulating pod color.</title>
        <authorList>
            <person name="Motamayor J.C."/>
            <person name="Mockaitis K."/>
            <person name="Schmutz J."/>
            <person name="Haiminen N."/>
            <person name="Iii D.L."/>
            <person name="Cornejo O."/>
            <person name="Findley S.D."/>
            <person name="Zheng P."/>
            <person name="Utro F."/>
            <person name="Royaert S."/>
            <person name="Saski C."/>
            <person name="Jenkins J."/>
            <person name="Podicheti R."/>
            <person name="Zhao M."/>
            <person name="Scheffler B.E."/>
            <person name="Stack J.C."/>
            <person name="Feltus F.A."/>
            <person name="Mustiga G.M."/>
            <person name="Amores F."/>
            <person name="Phillips W."/>
            <person name="Marelli J.P."/>
            <person name="May G.D."/>
            <person name="Shapiro H."/>
            <person name="Ma J."/>
            <person name="Bustamante C.D."/>
            <person name="Schnell R.J."/>
            <person name="Main D."/>
            <person name="Gilbert D."/>
            <person name="Parida L."/>
            <person name="Kuhn D.N."/>
        </authorList>
    </citation>
    <scope>NUCLEOTIDE SEQUENCE [LARGE SCALE GENOMIC DNA]</scope>
    <source>
        <strain evidence="2">cv. Matina 1-6</strain>
    </source>
</reference>
<dbReference type="Gramene" id="EOX94199">
    <property type="protein sequence ID" value="EOX94199"/>
    <property type="gene ID" value="TCM_003673"/>
</dbReference>
<evidence type="ECO:0000313" key="2">
    <source>
        <dbReference type="Proteomes" id="UP000026915"/>
    </source>
</evidence>
<accession>A0A061DN49</accession>
<dbReference type="Proteomes" id="UP000026915">
    <property type="component" value="Chromosome 1"/>
</dbReference>
<evidence type="ECO:0000313" key="1">
    <source>
        <dbReference type="EMBL" id="EOX94199.1"/>
    </source>
</evidence>
<dbReference type="AlphaFoldDB" id="A0A061DN49"/>
<sequence length="76" mass="8925">MVYDYTWPGHRLLYVARPRIDIRGYNHMISPMSVNIVETAMVVGIRWRGASQIVIAWKKIHGLIIYDYLLESLESF</sequence>